<dbReference type="Gene3D" id="3.40.50.1110">
    <property type="entry name" value="SGNH hydrolase"/>
    <property type="match status" value="1"/>
</dbReference>
<dbReference type="InterPro" id="IPR037460">
    <property type="entry name" value="SEST-like"/>
</dbReference>
<dbReference type="SUPFAM" id="SSF52266">
    <property type="entry name" value="SGNH hydrolase"/>
    <property type="match status" value="1"/>
</dbReference>
<evidence type="ECO:0000313" key="2">
    <source>
        <dbReference type="EMBL" id="QWG16961.1"/>
    </source>
</evidence>
<dbReference type="EMBL" id="CP076135">
    <property type="protein sequence ID" value="QWG16961.1"/>
    <property type="molecule type" value="Genomic_DNA"/>
</dbReference>
<accession>A0A975NLW8</accession>
<feature type="chain" id="PRO_5037287574" evidence="1">
    <location>
        <begin position="30"/>
        <end position="666"/>
    </location>
</feature>
<dbReference type="KEGG" id="bsei:KMZ68_18505"/>
<dbReference type="PANTHER" id="PTHR37981">
    <property type="entry name" value="LIPASE 2"/>
    <property type="match status" value="1"/>
</dbReference>
<reference evidence="2" key="1">
    <citation type="submission" date="2021-06" db="EMBL/GenBank/DDBJ databases">
        <title>Bradyrhizobium sp. S2-11-2 Genome sequencing.</title>
        <authorList>
            <person name="Jin L."/>
        </authorList>
    </citation>
    <scope>NUCLEOTIDE SEQUENCE</scope>
    <source>
        <strain evidence="2">S2-11-2</strain>
    </source>
</reference>
<evidence type="ECO:0000313" key="3">
    <source>
        <dbReference type="Proteomes" id="UP000680805"/>
    </source>
</evidence>
<dbReference type="Proteomes" id="UP000680805">
    <property type="component" value="Chromosome"/>
</dbReference>
<gene>
    <name evidence="2" type="ORF">KMZ68_18505</name>
</gene>
<protein>
    <submittedName>
        <fullName evidence="2">Uncharacterized protein</fullName>
    </submittedName>
</protein>
<proteinExistence type="predicted"/>
<dbReference type="PANTHER" id="PTHR37981:SF1">
    <property type="entry name" value="SGNH HYDROLASE-TYPE ESTERASE DOMAIN-CONTAINING PROTEIN"/>
    <property type="match status" value="1"/>
</dbReference>
<sequence length="666" mass="70930">MARTPVRLIVLAALLAAAPAALPVQPAAAQTAPSAVEQSAPAAAQGAPAAAQGAPDAPMQISWEVRNRFRLFREERDFLLHTDAAPGRSILASEQALELQSDGRGWARNTVNRLCIDLLGRVSEPCTRDSIKESYLTPTEHPVTLRLTGQVPVGATCAWTLDDGDGPRQSTFDCAEPVNFRARYGRPTVASVEVSSGPDAPQRVSTEVMVRDIFIAGLGDSIASGEGNPDRPIALSDEGFCFRFYLSSASAQYYRPSRAGYKGGRACEAPDTVQNWQRQSALWFNSACHRSLYSYQTRTALALAVQHPHIAVTYLPLACTGATIADGLFGSQRARECPPTKAGARCSGTVSAQLAELREAVTAAKRRQPERSLDLVLLSVGANDINFSGLVADVIVDTSTERVLFRRSGVIGSVDDSRAVMARDLPQGFAKLREALKPLVGDMSRVVYVSYANPTLAEGGAPCPGGRAGFDIHPSFNARPQRLANVSDYVQNEFLPQLKALALCQSGILCRDPAADRMTFVDAHQAAFANHGFCARAPTDPEFDQACFSATGESFDPDIVAAASQPMLCGRSAGEYRAYLPRARWIRDANDSYFAAMTYPGGLPASSQPTDIHDATWGVLSAVYGGAVHPSAEGHAAMADAALPAVASVLQLDAVESGINPEPAAR</sequence>
<dbReference type="AlphaFoldDB" id="A0A975NLW8"/>
<organism evidence="2 3">
    <name type="scientific">Bradyrhizobium sediminis</name>
    <dbReference type="NCBI Taxonomy" id="2840469"/>
    <lineage>
        <taxon>Bacteria</taxon>
        <taxon>Pseudomonadati</taxon>
        <taxon>Pseudomonadota</taxon>
        <taxon>Alphaproteobacteria</taxon>
        <taxon>Hyphomicrobiales</taxon>
        <taxon>Nitrobacteraceae</taxon>
        <taxon>Bradyrhizobium</taxon>
    </lineage>
</organism>
<dbReference type="GO" id="GO:0006629">
    <property type="term" value="P:lipid metabolic process"/>
    <property type="evidence" value="ECO:0007669"/>
    <property type="project" value="TreeGrafter"/>
</dbReference>
<dbReference type="GO" id="GO:0016788">
    <property type="term" value="F:hydrolase activity, acting on ester bonds"/>
    <property type="evidence" value="ECO:0007669"/>
    <property type="project" value="InterPro"/>
</dbReference>
<dbReference type="InterPro" id="IPR036514">
    <property type="entry name" value="SGNH_hydro_sf"/>
</dbReference>
<evidence type="ECO:0000256" key="1">
    <source>
        <dbReference type="SAM" id="SignalP"/>
    </source>
</evidence>
<feature type="signal peptide" evidence="1">
    <location>
        <begin position="1"/>
        <end position="29"/>
    </location>
</feature>
<keyword evidence="1" id="KW-0732">Signal</keyword>
<name>A0A975NLW8_9BRAD</name>